<dbReference type="GO" id="GO:0003700">
    <property type="term" value="F:DNA-binding transcription factor activity"/>
    <property type="evidence" value="ECO:0007669"/>
    <property type="project" value="InterPro"/>
</dbReference>
<dbReference type="InterPro" id="IPR036390">
    <property type="entry name" value="WH_DNA-bd_sf"/>
</dbReference>
<dbReference type="SUPFAM" id="SSF46785">
    <property type="entry name" value="Winged helix' DNA-binding domain"/>
    <property type="match status" value="1"/>
</dbReference>
<dbReference type="PANTHER" id="PTHR33154:SF33">
    <property type="entry name" value="TRANSCRIPTIONAL REPRESSOR SDPR"/>
    <property type="match status" value="1"/>
</dbReference>
<dbReference type="InterPro" id="IPR036388">
    <property type="entry name" value="WH-like_DNA-bd_sf"/>
</dbReference>
<evidence type="ECO:0000313" key="5">
    <source>
        <dbReference type="EMBL" id="ACQ82169.1"/>
    </source>
</evidence>
<evidence type="ECO:0000256" key="3">
    <source>
        <dbReference type="ARBA" id="ARBA00023163"/>
    </source>
</evidence>
<keyword evidence="6" id="KW-1185">Reference proteome</keyword>
<reference evidence="5 6" key="1">
    <citation type="journal article" date="2009" name="Stand. Genomic Sci.">
        <title>Complete genome sequence of Beutenbergia cavernae type strain (HKI 0122).</title>
        <authorList>
            <person name="Land M."/>
            <person name="Pukall R."/>
            <person name="Abt B."/>
            <person name="Goker M."/>
            <person name="Rohde M."/>
            <person name="Glavina Del Rio T."/>
            <person name="Tice H."/>
            <person name="Copeland A."/>
            <person name="Cheng J.F."/>
            <person name="Lucas S."/>
            <person name="Chen F."/>
            <person name="Nolan M."/>
            <person name="Bruce D."/>
            <person name="Goodwin L."/>
            <person name="Pitluck S."/>
            <person name="Ivanova N."/>
            <person name="Mavromatis K."/>
            <person name="Ovchinnikova G."/>
            <person name="Pati A."/>
            <person name="Chen A."/>
            <person name="Palaniappan K."/>
            <person name="Hauser L."/>
            <person name="Chang Y.J."/>
            <person name="Jefferies C.C."/>
            <person name="Saunders E."/>
            <person name="Brettin T."/>
            <person name="Detter J.C."/>
            <person name="Han C."/>
            <person name="Chain P."/>
            <person name="Bristow J."/>
            <person name="Eisen J.A."/>
            <person name="Markowitz V."/>
            <person name="Hugenholtz P."/>
            <person name="Kyrpides N.C."/>
            <person name="Klenk H.P."/>
            <person name="Lapidus A."/>
        </authorList>
    </citation>
    <scope>NUCLEOTIDE SEQUENCE [LARGE SCALE GENOMIC DNA]</scope>
    <source>
        <strain evidence="6">ATCC BAA-8 / DSM 12333 / NBRC 16432</strain>
    </source>
</reference>
<dbReference type="PANTHER" id="PTHR33154">
    <property type="entry name" value="TRANSCRIPTIONAL REGULATOR, ARSR FAMILY"/>
    <property type="match status" value="1"/>
</dbReference>
<name>C5C529_BEUC1</name>
<evidence type="ECO:0000313" key="6">
    <source>
        <dbReference type="Proteomes" id="UP000007962"/>
    </source>
</evidence>
<proteinExistence type="predicted"/>
<dbReference type="PRINTS" id="PR00778">
    <property type="entry name" value="HTHARSR"/>
</dbReference>
<dbReference type="Gene3D" id="1.10.10.10">
    <property type="entry name" value="Winged helix-like DNA-binding domain superfamily/Winged helix DNA-binding domain"/>
    <property type="match status" value="1"/>
</dbReference>
<dbReference type="eggNOG" id="COG0640">
    <property type="taxonomic scope" value="Bacteria"/>
</dbReference>
<keyword evidence="3" id="KW-0804">Transcription</keyword>
<dbReference type="InterPro" id="IPR011991">
    <property type="entry name" value="ArsR-like_HTH"/>
</dbReference>
<dbReference type="HOGENOM" id="CLU_097806_0_3_11"/>
<dbReference type="Proteomes" id="UP000007962">
    <property type="component" value="Chromosome"/>
</dbReference>
<evidence type="ECO:0000256" key="1">
    <source>
        <dbReference type="ARBA" id="ARBA00023015"/>
    </source>
</evidence>
<dbReference type="OrthoDB" id="3628603at2"/>
<organism evidence="5 6">
    <name type="scientific">Beutenbergia cavernae (strain ATCC BAA-8 / DSM 12333 / CCUG 43141 / JCM 11478 / NBRC 16432 / NCIMB 13614 / HKI 0122)</name>
    <dbReference type="NCBI Taxonomy" id="471853"/>
    <lineage>
        <taxon>Bacteria</taxon>
        <taxon>Bacillati</taxon>
        <taxon>Actinomycetota</taxon>
        <taxon>Actinomycetes</taxon>
        <taxon>Micrococcales</taxon>
        <taxon>Beutenbergiaceae</taxon>
        <taxon>Beutenbergia</taxon>
    </lineage>
</organism>
<dbReference type="EMBL" id="CP001618">
    <property type="protein sequence ID" value="ACQ82169.1"/>
    <property type="molecule type" value="Genomic_DNA"/>
</dbReference>
<dbReference type="AlphaFoldDB" id="C5C529"/>
<keyword evidence="1" id="KW-0805">Transcription regulation</keyword>
<dbReference type="PROSITE" id="PS50987">
    <property type="entry name" value="HTH_ARSR_2"/>
    <property type="match status" value="1"/>
</dbReference>
<dbReference type="SMART" id="SM00418">
    <property type="entry name" value="HTH_ARSR"/>
    <property type="match status" value="1"/>
</dbReference>
<dbReference type="InterPro" id="IPR001845">
    <property type="entry name" value="HTH_ArsR_DNA-bd_dom"/>
</dbReference>
<dbReference type="Pfam" id="PF12840">
    <property type="entry name" value="HTH_20"/>
    <property type="match status" value="1"/>
</dbReference>
<dbReference type="RefSeq" id="WP_015884406.1">
    <property type="nucleotide sequence ID" value="NC_012669.1"/>
</dbReference>
<protein>
    <submittedName>
        <fullName evidence="5">Transcriptional regulator, ArsR family</fullName>
    </submittedName>
</protein>
<dbReference type="InterPro" id="IPR051081">
    <property type="entry name" value="HTH_MetalResp_TranReg"/>
</dbReference>
<gene>
    <name evidence="5" type="ordered locus">Bcav_3928</name>
</gene>
<dbReference type="NCBIfam" id="NF033788">
    <property type="entry name" value="HTH_metalloreg"/>
    <property type="match status" value="1"/>
</dbReference>
<dbReference type="STRING" id="471853.Bcav_3928"/>
<dbReference type="GO" id="GO:0003677">
    <property type="term" value="F:DNA binding"/>
    <property type="evidence" value="ECO:0007669"/>
    <property type="project" value="UniProtKB-KW"/>
</dbReference>
<evidence type="ECO:0000259" key="4">
    <source>
        <dbReference type="PROSITE" id="PS50987"/>
    </source>
</evidence>
<accession>C5C529</accession>
<feature type="domain" description="HTH arsR-type" evidence="4">
    <location>
        <begin position="1"/>
        <end position="89"/>
    </location>
</feature>
<dbReference type="CDD" id="cd00090">
    <property type="entry name" value="HTH_ARSR"/>
    <property type="match status" value="1"/>
</dbReference>
<dbReference type="KEGG" id="bcv:Bcav_3928"/>
<evidence type="ECO:0000256" key="2">
    <source>
        <dbReference type="ARBA" id="ARBA00023125"/>
    </source>
</evidence>
<keyword evidence="2" id="KW-0238">DNA-binding</keyword>
<sequence>MLATDPWTALADPTRRGILARVLARPTSVTDLARDVPVSRPAVSQHLQVLLEARLVEVRPQGRQRIYSARLDGLADLRHELEQFWTQALATFKQVAESTYASQEETP</sequence>